<dbReference type="InterPro" id="IPR039672">
    <property type="entry name" value="MFS_2"/>
</dbReference>
<name>A0A8A4ZEK9_9MICO</name>
<dbReference type="GO" id="GO:0015293">
    <property type="term" value="F:symporter activity"/>
    <property type="evidence" value="ECO:0007669"/>
    <property type="project" value="InterPro"/>
</dbReference>
<feature type="transmembrane region" description="Helical" evidence="1">
    <location>
        <begin position="98"/>
        <end position="115"/>
    </location>
</feature>
<keyword evidence="3" id="KW-1185">Reference proteome</keyword>
<dbReference type="CDD" id="cd17332">
    <property type="entry name" value="MFS_MelB_like"/>
    <property type="match status" value="1"/>
</dbReference>
<feature type="transmembrane region" description="Helical" evidence="1">
    <location>
        <begin position="20"/>
        <end position="48"/>
    </location>
</feature>
<dbReference type="Gene3D" id="1.20.1250.20">
    <property type="entry name" value="MFS general substrate transporter like domains"/>
    <property type="match status" value="2"/>
</dbReference>
<keyword evidence="1" id="KW-0812">Transmembrane</keyword>
<dbReference type="RefSeq" id="WP_227424045.1">
    <property type="nucleotide sequence ID" value="NZ_CP071868.1"/>
</dbReference>
<feature type="transmembrane region" description="Helical" evidence="1">
    <location>
        <begin position="386"/>
        <end position="412"/>
    </location>
</feature>
<dbReference type="EMBL" id="CP071868">
    <property type="protein sequence ID" value="QTE29745.1"/>
    <property type="molecule type" value="Genomic_DNA"/>
</dbReference>
<evidence type="ECO:0000313" key="2">
    <source>
        <dbReference type="EMBL" id="QTE29745.1"/>
    </source>
</evidence>
<feature type="transmembrane region" description="Helical" evidence="1">
    <location>
        <begin position="187"/>
        <end position="210"/>
    </location>
</feature>
<dbReference type="Proteomes" id="UP000663937">
    <property type="component" value="Chromosome"/>
</dbReference>
<dbReference type="KEGG" id="psic:J4E96_01475"/>
<dbReference type="GO" id="GO:0005886">
    <property type="term" value="C:plasma membrane"/>
    <property type="evidence" value="ECO:0007669"/>
    <property type="project" value="TreeGrafter"/>
</dbReference>
<evidence type="ECO:0000313" key="3">
    <source>
        <dbReference type="Proteomes" id="UP000663937"/>
    </source>
</evidence>
<sequence length="532" mass="58409">MSPLIDHSARRVYTARPITLARSIGFGVLDLMGGGWNTIISGLMLYFFTTYGNVSAVQAGTILFVARIVDAVVSLIIGPLTDNFYRTRLGKKFGRRHFFLLIGAPMLLVVFPLLWISHQGFWYYLFVYLAVEMIMAMILIPWETLPTEMTDDYTLRTKLSSTRMFLSATGTFLVFFIPAQIKETDNPHAYFITGLIFSVLFAGAVITTYFTTWERKLTPEFLAELEAQPKVPVGKLVADNLKDFGSTFKNSSFRKHLAIYLFSFTGKDIFATALTFFVVYAVNGSESFGLTLQALSIIGLPTTVLAAFLMIRKGPRYLFAMSYSVIIACLLALGAIYLVQPSSTMVLLVIVGLAYQAGRSVLEFTPWNVFPFIPDVDRIMTRQDRAGIYAAVMTFGRKSTGAVATLIVSWLLDLGGFLKPGSEGGVQLDASCIDSCPLVQSSGTQHTIALVVIVGPLVLIALAFAISRFMYLDPQSHAVLRAEIDRLEAGGSKDEVTAEARAVVEKLTGHPYESAWPEEAISPTAMPAPTGA</sequence>
<dbReference type="PANTHER" id="PTHR11328">
    <property type="entry name" value="MAJOR FACILITATOR SUPERFAMILY DOMAIN-CONTAINING PROTEIN"/>
    <property type="match status" value="1"/>
</dbReference>
<dbReference type="GO" id="GO:0008643">
    <property type="term" value="P:carbohydrate transport"/>
    <property type="evidence" value="ECO:0007669"/>
    <property type="project" value="InterPro"/>
</dbReference>
<dbReference type="PANTHER" id="PTHR11328:SF24">
    <property type="entry name" value="MAJOR FACILITATOR SUPERFAMILY (MFS) PROFILE DOMAIN-CONTAINING PROTEIN"/>
    <property type="match status" value="1"/>
</dbReference>
<feature type="transmembrane region" description="Helical" evidence="1">
    <location>
        <begin position="257"/>
        <end position="282"/>
    </location>
</feature>
<keyword evidence="1" id="KW-0472">Membrane</keyword>
<dbReference type="InterPro" id="IPR036259">
    <property type="entry name" value="MFS_trans_sf"/>
</dbReference>
<feature type="transmembrane region" description="Helical" evidence="1">
    <location>
        <begin position="448"/>
        <end position="471"/>
    </location>
</feature>
<protein>
    <submittedName>
        <fullName evidence="2">MFS transporter</fullName>
    </submittedName>
</protein>
<feature type="transmembrane region" description="Helical" evidence="1">
    <location>
        <begin position="288"/>
        <end position="311"/>
    </location>
</feature>
<reference evidence="2" key="1">
    <citation type="submission" date="2021-03" db="EMBL/GenBank/DDBJ databases">
        <title>Pengzhenrongella sicca gen. nov., sp. nov., a new member of suborder Micrococcineae isolated from High-Arctic tundra soil.</title>
        <authorList>
            <person name="Peng F."/>
        </authorList>
    </citation>
    <scope>NUCLEOTIDE SEQUENCE</scope>
    <source>
        <strain evidence="2">LRZ-2</strain>
    </source>
</reference>
<feature type="transmembrane region" description="Helical" evidence="1">
    <location>
        <begin position="121"/>
        <end position="142"/>
    </location>
</feature>
<dbReference type="Pfam" id="PF13347">
    <property type="entry name" value="MFS_2"/>
    <property type="match status" value="1"/>
</dbReference>
<feature type="transmembrane region" description="Helical" evidence="1">
    <location>
        <begin position="345"/>
        <end position="365"/>
    </location>
</feature>
<organism evidence="2 3">
    <name type="scientific">Pengzhenrongella sicca</name>
    <dbReference type="NCBI Taxonomy" id="2819238"/>
    <lineage>
        <taxon>Bacteria</taxon>
        <taxon>Bacillati</taxon>
        <taxon>Actinomycetota</taxon>
        <taxon>Actinomycetes</taxon>
        <taxon>Micrococcales</taxon>
        <taxon>Pengzhenrongella</taxon>
    </lineage>
</organism>
<proteinExistence type="predicted"/>
<keyword evidence="1" id="KW-1133">Transmembrane helix</keyword>
<gene>
    <name evidence="2" type="ORF">J4E96_01475</name>
</gene>
<feature type="transmembrane region" description="Helical" evidence="1">
    <location>
        <begin position="54"/>
        <end position="77"/>
    </location>
</feature>
<dbReference type="AlphaFoldDB" id="A0A8A4ZEK9"/>
<feature type="transmembrane region" description="Helical" evidence="1">
    <location>
        <begin position="163"/>
        <end position="181"/>
    </location>
</feature>
<dbReference type="SUPFAM" id="SSF103473">
    <property type="entry name" value="MFS general substrate transporter"/>
    <property type="match status" value="1"/>
</dbReference>
<feature type="transmembrane region" description="Helical" evidence="1">
    <location>
        <begin position="318"/>
        <end position="339"/>
    </location>
</feature>
<accession>A0A8A4ZEK9</accession>
<evidence type="ECO:0000256" key="1">
    <source>
        <dbReference type="SAM" id="Phobius"/>
    </source>
</evidence>